<organism evidence="2 3">
    <name type="scientific">Cadophora malorum</name>
    <dbReference type="NCBI Taxonomy" id="108018"/>
    <lineage>
        <taxon>Eukaryota</taxon>
        <taxon>Fungi</taxon>
        <taxon>Dikarya</taxon>
        <taxon>Ascomycota</taxon>
        <taxon>Pezizomycotina</taxon>
        <taxon>Leotiomycetes</taxon>
        <taxon>Helotiales</taxon>
        <taxon>Ploettnerulaceae</taxon>
        <taxon>Cadophora</taxon>
    </lineage>
</organism>
<feature type="compositionally biased region" description="Acidic residues" evidence="1">
    <location>
        <begin position="235"/>
        <end position="269"/>
    </location>
</feature>
<feature type="compositionally biased region" description="Basic and acidic residues" evidence="1">
    <location>
        <begin position="409"/>
        <end position="420"/>
    </location>
</feature>
<dbReference type="AlphaFoldDB" id="A0A8H7TAW7"/>
<dbReference type="EMBL" id="JAFJYH010000191">
    <property type="protein sequence ID" value="KAG4416302.1"/>
    <property type="molecule type" value="Genomic_DNA"/>
</dbReference>
<keyword evidence="3" id="KW-1185">Reference proteome</keyword>
<gene>
    <name evidence="2" type="ORF">IFR04_010583</name>
</gene>
<feature type="compositionally biased region" description="Acidic residues" evidence="1">
    <location>
        <begin position="387"/>
        <end position="407"/>
    </location>
</feature>
<evidence type="ECO:0000313" key="2">
    <source>
        <dbReference type="EMBL" id="KAG4416302.1"/>
    </source>
</evidence>
<feature type="compositionally biased region" description="Acidic residues" evidence="1">
    <location>
        <begin position="445"/>
        <end position="455"/>
    </location>
</feature>
<feature type="region of interest" description="Disordered" evidence="1">
    <location>
        <begin position="227"/>
        <end position="365"/>
    </location>
</feature>
<evidence type="ECO:0000313" key="3">
    <source>
        <dbReference type="Proteomes" id="UP000664132"/>
    </source>
</evidence>
<accession>A0A8H7TAW7</accession>
<protein>
    <submittedName>
        <fullName evidence="2">Uncharacterized protein</fullName>
    </submittedName>
</protein>
<feature type="region of interest" description="Disordered" evidence="1">
    <location>
        <begin position="382"/>
        <end position="510"/>
    </location>
</feature>
<dbReference type="OrthoDB" id="3564396at2759"/>
<reference evidence="2" key="1">
    <citation type="submission" date="2021-02" db="EMBL/GenBank/DDBJ databases">
        <title>Genome sequence Cadophora malorum strain M34.</title>
        <authorList>
            <person name="Stefanovic E."/>
            <person name="Vu D."/>
            <person name="Scully C."/>
            <person name="Dijksterhuis J."/>
            <person name="Roader J."/>
            <person name="Houbraken J."/>
        </authorList>
    </citation>
    <scope>NUCLEOTIDE SEQUENCE</scope>
    <source>
        <strain evidence="2">M34</strain>
    </source>
</reference>
<proteinExistence type="predicted"/>
<name>A0A8H7TAW7_9HELO</name>
<evidence type="ECO:0000256" key="1">
    <source>
        <dbReference type="SAM" id="MobiDB-lite"/>
    </source>
</evidence>
<dbReference type="Proteomes" id="UP000664132">
    <property type="component" value="Unassembled WGS sequence"/>
</dbReference>
<feature type="compositionally biased region" description="Acidic residues" evidence="1">
    <location>
        <begin position="307"/>
        <end position="346"/>
    </location>
</feature>
<sequence>MQCYKCGDVVEWCGDEGVKWFLEDLRREMDGWEAWEVDERCVERWDWGFEKMIPLLRGRQVEGCWLLEQVKVTEQGHEAQVGGAEDEGDQGEEGGTVELGGEDEVAERQMDGLEALKLMGGEGFTADDFIHHKSPLWGSVVDEEFDDESMGEESLSGDFMDNVSVNGEFDGDANSQELFKDDDDINTAEKLVAIQASPLSETVEVKEPTIIKIGEHDQFVVDMLDASTETSSESDVPDDMDTDGGGIDTDEGIEDFESSVASDDMEDDSQDFHEVTGFSSTEAASEEGDDTNSVFDGKDDSTLIAEMDCDDSPGSEESESENLDHEDEQETFTESEDQIHEEEESDIATSESNLEGCDFCDFKDHQRYPLGDTMEIGVLRELKDSESDASDADQTDTELDDFEDLAQDAETHQYSERERDCVDEESSEFAPDSGGELDTKSIGGEADDEEGDEVLNDSSSDHDMQMGDKMVSQSPRSEVEKSNEEHYDYDSDESIPAKEGGQVSEHACPDSEVVELDEALSEYEYEAEQVVPIGYGAQFQGVRAYQGDESEESEEK</sequence>
<comment type="caution">
    <text evidence="2">The sequence shown here is derived from an EMBL/GenBank/DDBJ whole genome shotgun (WGS) entry which is preliminary data.</text>
</comment>
<feature type="compositionally biased region" description="Basic and acidic residues" evidence="1">
    <location>
        <begin position="477"/>
        <end position="489"/>
    </location>
</feature>
<feature type="region of interest" description="Disordered" evidence="1">
    <location>
        <begin position="77"/>
        <end position="102"/>
    </location>
</feature>